<keyword evidence="2" id="KW-0806">Transcription termination</keyword>
<keyword evidence="3" id="KW-0809">Transit peptide</keyword>
<protein>
    <submittedName>
        <fullName evidence="5">Uncharacterized protein</fullName>
    </submittedName>
</protein>
<dbReference type="EMBL" id="JADXDR010000092">
    <property type="protein sequence ID" value="KAI7839855.1"/>
    <property type="molecule type" value="Genomic_DNA"/>
</dbReference>
<comment type="similarity">
    <text evidence="1">Belongs to the mTERF family.</text>
</comment>
<name>A0AAD5H4F2_9CHLO</name>
<proteinExistence type="inferred from homology"/>
<dbReference type="InterPro" id="IPR003690">
    <property type="entry name" value="MTERF"/>
</dbReference>
<organism evidence="5 6">
    <name type="scientific">Chlorella ohadii</name>
    <dbReference type="NCBI Taxonomy" id="2649997"/>
    <lineage>
        <taxon>Eukaryota</taxon>
        <taxon>Viridiplantae</taxon>
        <taxon>Chlorophyta</taxon>
        <taxon>core chlorophytes</taxon>
        <taxon>Trebouxiophyceae</taxon>
        <taxon>Chlorellales</taxon>
        <taxon>Chlorellaceae</taxon>
        <taxon>Chlorella clade</taxon>
        <taxon>Chlorella</taxon>
    </lineage>
</organism>
<evidence type="ECO:0000313" key="6">
    <source>
        <dbReference type="Proteomes" id="UP001205105"/>
    </source>
</evidence>
<dbReference type="GO" id="GO:0006353">
    <property type="term" value="P:DNA-templated transcription termination"/>
    <property type="evidence" value="ECO:0007669"/>
    <property type="project" value="UniProtKB-KW"/>
</dbReference>
<dbReference type="AlphaFoldDB" id="A0AAD5H4F2"/>
<reference evidence="5" key="1">
    <citation type="submission" date="2020-11" db="EMBL/GenBank/DDBJ databases">
        <title>Chlorella ohadii genome sequencing and assembly.</title>
        <authorList>
            <person name="Murik O."/>
            <person name="Treves H."/>
            <person name="Kedem I."/>
            <person name="Shotland Y."/>
            <person name="Kaplan A."/>
        </authorList>
    </citation>
    <scope>NUCLEOTIDE SEQUENCE</scope>
    <source>
        <strain evidence="5">1</strain>
    </source>
</reference>
<evidence type="ECO:0000256" key="1">
    <source>
        <dbReference type="ARBA" id="ARBA00007692"/>
    </source>
</evidence>
<dbReference type="Gene3D" id="1.25.70.10">
    <property type="entry name" value="Transcription termination factor 3, mitochondrial"/>
    <property type="match status" value="1"/>
</dbReference>
<keyword evidence="6" id="KW-1185">Reference proteome</keyword>
<sequence>MLASATASWRPCAAAPSVAATAARRRPHGLARVPLLCSHRRQTLSRARSSSEAEPAAKAAGAADAAAADTAAVLTVAEQQAAFVLQRGADGAFQKLQRVPCPQLQAWLEAEQGLAAEQAAEVAWQLALAFQSEQAALAGLPATFAFCASQQLSGPEAAAVLCSIAKRRRQNVVDFATSVQPVWLQLNSYCAAYVEERRQARKRLPAHLTFGSMLLVNNPAHLALAMPPGHVQRWLDTVATRLSPADLGVVLAKQPEIVVSAPQTAVTALEWAAEVLGPPELVSRLVRGAPRLLQADTATLQRKLRTIAAAAGVTEAQAKQLVLKMPLVLTTSSDGTMREATTWLREYFPPDVLWPLLLRGPMLLTATATKLQRNADYLQAPPFGWDDVRLAAFIQRFPQGFSTGDFRSKKYEAKLLFLSEVVGVSRADSIEFYSNYLKYGLPTMTASYVLLRERAPQRLGKQETGIDIDFARGSADRLADWCGMTIQAVREHLREWPRSEPGLSLLAELRQGSVAGWQAFLEQVDERARQRKQAAKQQSGSIAAAKPRRRRRRQQPDLQADSDDGEQ</sequence>
<keyword evidence="2" id="KW-0804">Transcription</keyword>
<accession>A0AAD5H4F2</accession>
<feature type="region of interest" description="Disordered" evidence="4">
    <location>
        <begin position="528"/>
        <end position="567"/>
    </location>
</feature>
<dbReference type="Pfam" id="PF02536">
    <property type="entry name" value="mTERF"/>
    <property type="match status" value="1"/>
</dbReference>
<dbReference type="InterPro" id="IPR038538">
    <property type="entry name" value="MTERF_sf"/>
</dbReference>
<comment type="caution">
    <text evidence="5">The sequence shown here is derived from an EMBL/GenBank/DDBJ whole genome shotgun (WGS) entry which is preliminary data.</text>
</comment>
<keyword evidence="2" id="KW-0805">Transcription regulation</keyword>
<gene>
    <name evidence="5" type="ORF">COHA_006418</name>
</gene>
<dbReference type="Proteomes" id="UP001205105">
    <property type="component" value="Unassembled WGS sequence"/>
</dbReference>
<evidence type="ECO:0000256" key="2">
    <source>
        <dbReference type="ARBA" id="ARBA00022472"/>
    </source>
</evidence>
<evidence type="ECO:0000313" key="5">
    <source>
        <dbReference type="EMBL" id="KAI7839855.1"/>
    </source>
</evidence>
<evidence type="ECO:0000256" key="4">
    <source>
        <dbReference type="SAM" id="MobiDB-lite"/>
    </source>
</evidence>
<evidence type="ECO:0000256" key="3">
    <source>
        <dbReference type="ARBA" id="ARBA00022946"/>
    </source>
</evidence>
<dbReference type="GO" id="GO:0003676">
    <property type="term" value="F:nucleic acid binding"/>
    <property type="evidence" value="ECO:0007669"/>
    <property type="project" value="InterPro"/>
</dbReference>